<dbReference type="Gene3D" id="3.40.50.1000">
    <property type="entry name" value="HAD superfamily/HAD-like"/>
    <property type="match status" value="1"/>
</dbReference>
<dbReference type="EMBL" id="CP117884">
    <property type="protein sequence ID" value="WDF83777.1"/>
    <property type="molecule type" value="Genomic_DNA"/>
</dbReference>
<evidence type="ECO:0000313" key="2">
    <source>
        <dbReference type="Proteomes" id="UP001220377"/>
    </source>
</evidence>
<dbReference type="InterPro" id="IPR041492">
    <property type="entry name" value="HAD_2"/>
</dbReference>
<dbReference type="Pfam" id="PF13419">
    <property type="entry name" value="HAD_2"/>
    <property type="match status" value="1"/>
</dbReference>
<dbReference type="Proteomes" id="UP001220377">
    <property type="component" value="Chromosome"/>
</dbReference>
<sequence length="217" mass="24471">MKAVIWDFDGTLYDTYPGMIRALMATLADFQLPGDADHLLIATKRDSMKKVFDDYAKAMNPSDPLTPRAKLQSTYNGHEPVLNADPQLFPDAEAAIKAVTAQGGVNLLWTHRDERAWRLLKRDHLDQEFIGGTTIDMHFKRKPDPESLLYLIHKYQLDPTQTLVVGDRKLDSEAAKAAKCWSLYLDVDELHDAPHADYTAKDMTTALPIVQQFMAAN</sequence>
<reference evidence="1 2" key="1">
    <citation type="submission" date="2023-02" db="EMBL/GenBank/DDBJ databases">
        <title>Genome sequence of Lacticaseibacillus sp. KACC 23028.</title>
        <authorList>
            <person name="Kim S."/>
            <person name="Heo J."/>
            <person name="Kwon S.-W."/>
        </authorList>
    </citation>
    <scope>NUCLEOTIDE SEQUENCE [LARGE SCALE GENOMIC DNA]</scope>
    <source>
        <strain evidence="1 2">KACC 23028</strain>
    </source>
</reference>
<dbReference type="PANTHER" id="PTHR43434:SF25">
    <property type="entry name" value="PHOSPHOGLYCOLATE PHOSPHATASE"/>
    <property type="match status" value="1"/>
</dbReference>
<name>A0ABY7WUD8_9LACO</name>
<keyword evidence="2" id="KW-1185">Reference proteome</keyword>
<dbReference type="SFLD" id="SFLDG01129">
    <property type="entry name" value="C1.5:_HAD__Beta-PGM__Phosphata"/>
    <property type="match status" value="1"/>
</dbReference>
<evidence type="ECO:0000313" key="1">
    <source>
        <dbReference type="EMBL" id="WDF83777.1"/>
    </source>
</evidence>
<dbReference type="SFLD" id="SFLDS00003">
    <property type="entry name" value="Haloacid_Dehalogenase"/>
    <property type="match status" value="1"/>
</dbReference>
<protein>
    <submittedName>
        <fullName evidence="1">HAD hydrolase-like protein</fullName>
    </submittedName>
</protein>
<dbReference type="InterPro" id="IPR036412">
    <property type="entry name" value="HAD-like_sf"/>
</dbReference>
<dbReference type="InterPro" id="IPR050155">
    <property type="entry name" value="HAD-like_hydrolase_sf"/>
</dbReference>
<gene>
    <name evidence="1" type="ORF">PQ472_05940</name>
</gene>
<organism evidence="1 2">
    <name type="scientific">Lacticaseibacillus pabuli</name>
    <dbReference type="NCBI Taxonomy" id="3025672"/>
    <lineage>
        <taxon>Bacteria</taxon>
        <taxon>Bacillati</taxon>
        <taxon>Bacillota</taxon>
        <taxon>Bacilli</taxon>
        <taxon>Lactobacillales</taxon>
        <taxon>Lactobacillaceae</taxon>
        <taxon>Lacticaseibacillus</taxon>
    </lineage>
</organism>
<dbReference type="InterPro" id="IPR023198">
    <property type="entry name" value="PGP-like_dom2"/>
</dbReference>
<accession>A0ABY7WUD8</accession>
<dbReference type="InterPro" id="IPR023214">
    <property type="entry name" value="HAD_sf"/>
</dbReference>
<dbReference type="PANTHER" id="PTHR43434">
    <property type="entry name" value="PHOSPHOGLYCOLATE PHOSPHATASE"/>
    <property type="match status" value="1"/>
</dbReference>
<dbReference type="RefSeq" id="WP_274262181.1">
    <property type="nucleotide sequence ID" value="NZ_CP117884.1"/>
</dbReference>
<dbReference type="SUPFAM" id="SSF56784">
    <property type="entry name" value="HAD-like"/>
    <property type="match status" value="1"/>
</dbReference>
<proteinExistence type="predicted"/>
<dbReference type="Gene3D" id="1.10.150.240">
    <property type="entry name" value="Putative phosphatase, domain 2"/>
    <property type="match status" value="1"/>
</dbReference>